<evidence type="ECO:0000313" key="3">
    <source>
        <dbReference type="EMBL" id="HCY81021.1"/>
    </source>
</evidence>
<dbReference type="Pfam" id="PF18962">
    <property type="entry name" value="Por_Secre_tail"/>
    <property type="match status" value="1"/>
</dbReference>
<evidence type="ECO:0000256" key="1">
    <source>
        <dbReference type="ARBA" id="ARBA00022729"/>
    </source>
</evidence>
<evidence type="ECO:0000313" key="4">
    <source>
        <dbReference type="Proteomes" id="UP000263268"/>
    </source>
</evidence>
<dbReference type="AlphaFoldDB" id="A0A3D6BP54"/>
<organism evidence="3 4">
    <name type="scientific">Xanthomarina gelatinilytica</name>
    <dbReference type="NCBI Taxonomy" id="1137281"/>
    <lineage>
        <taxon>Bacteria</taxon>
        <taxon>Pseudomonadati</taxon>
        <taxon>Bacteroidota</taxon>
        <taxon>Flavobacteriia</taxon>
        <taxon>Flavobacteriales</taxon>
        <taxon>Flavobacteriaceae</taxon>
        <taxon>Xanthomarina</taxon>
    </lineage>
</organism>
<dbReference type="InterPro" id="IPR026444">
    <property type="entry name" value="Secre_tail"/>
</dbReference>
<keyword evidence="1" id="KW-0732">Signal</keyword>
<dbReference type="Proteomes" id="UP000263268">
    <property type="component" value="Unassembled WGS sequence"/>
</dbReference>
<proteinExistence type="predicted"/>
<name>A0A3D6BP54_9FLAO</name>
<feature type="domain" description="Secretion system C-terminal sorting" evidence="2">
    <location>
        <begin position="234"/>
        <end position="301"/>
    </location>
</feature>
<protein>
    <recommendedName>
        <fullName evidence="2">Secretion system C-terminal sorting domain-containing protein</fullName>
    </recommendedName>
</protein>
<accession>A0A3D6BP54</accession>
<gene>
    <name evidence="3" type="ORF">DHV22_05130</name>
</gene>
<comment type="caution">
    <text evidence="3">The sequence shown here is derived from an EMBL/GenBank/DDBJ whole genome shotgun (WGS) entry which is preliminary data.</text>
</comment>
<reference evidence="3 4" key="1">
    <citation type="journal article" date="2018" name="Nat. Biotechnol.">
        <title>A standardized bacterial taxonomy based on genome phylogeny substantially revises the tree of life.</title>
        <authorList>
            <person name="Parks D.H."/>
            <person name="Chuvochina M."/>
            <person name="Waite D.W."/>
            <person name="Rinke C."/>
            <person name="Skarshewski A."/>
            <person name="Chaumeil P.A."/>
            <person name="Hugenholtz P."/>
        </authorList>
    </citation>
    <scope>NUCLEOTIDE SEQUENCE [LARGE SCALE GENOMIC DNA]</scope>
    <source>
        <strain evidence="3">UBA10227</strain>
    </source>
</reference>
<evidence type="ECO:0000259" key="2">
    <source>
        <dbReference type="Pfam" id="PF18962"/>
    </source>
</evidence>
<dbReference type="EMBL" id="DPRK01000089">
    <property type="protein sequence ID" value="HCY81021.1"/>
    <property type="molecule type" value="Genomic_DNA"/>
</dbReference>
<dbReference type="NCBIfam" id="TIGR04183">
    <property type="entry name" value="Por_Secre_tail"/>
    <property type="match status" value="1"/>
</dbReference>
<sequence>MNINFIYKLKRLYLFLNSNSKIMKKNYILFLLTVLFAWVGHAQTTLTQSVDPVNVTDGGVACWSSGTGEYRENSFFRAYNLADFSIVDDFQVSSVQYGQGTADDGKVITVNLYTATSDNLTSATLTLVATATHTSSSADDLSLVTVPIAATIPAGSTIAFEVMAGDSGTNTGETFFPGINAAGENDDSYLKATGCGITVPTTATTIGFPDNQYVMNVVGNILGIEEYSLNNISIFPNPVQNELNIQLHNSITVKQVNVYSITGQVVLKAQNTRKLDVSDLSPGVYLMKIETDRGDVTRKIIKN</sequence>